<dbReference type="Pfam" id="PF08245">
    <property type="entry name" value="Mur_ligase_M"/>
    <property type="match status" value="1"/>
</dbReference>
<protein>
    <recommendedName>
        <fullName evidence="3 14">UDP-N-acetylmuramate--L-alanine ligase</fullName>
        <ecNumber evidence="3 14">6.3.2.8</ecNumber>
    </recommendedName>
    <alternativeName>
        <fullName evidence="14">UDP-N-acetylmuramoyl-L-alanine synthetase</fullName>
    </alternativeName>
</protein>
<name>A0A2P5SW84_9GAMM</name>
<feature type="binding site" evidence="14">
    <location>
        <begin position="126"/>
        <end position="132"/>
    </location>
    <ligand>
        <name>ATP</name>
        <dbReference type="ChEBI" id="CHEBI:30616"/>
    </ligand>
</feature>
<dbReference type="InterPro" id="IPR005758">
    <property type="entry name" value="UDP-N-AcMur_Ala_ligase_MurC"/>
</dbReference>
<evidence type="ECO:0000256" key="11">
    <source>
        <dbReference type="ARBA" id="ARBA00023306"/>
    </source>
</evidence>
<dbReference type="GO" id="GO:0071555">
    <property type="term" value="P:cell wall organization"/>
    <property type="evidence" value="ECO:0007669"/>
    <property type="project" value="UniProtKB-KW"/>
</dbReference>
<evidence type="ECO:0000256" key="13">
    <source>
        <dbReference type="ARBA" id="ARBA00047833"/>
    </source>
</evidence>
<dbReference type="Gene3D" id="3.40.50.720">
    <property type="entry name" value="NAD(P)-binding Rossmann-like Domain"/>
    <property type="match status" value="1"/>
</dbReference>
<evidence type="ECO:0000256" key="14">
    <source>
        <dbReference type="HAMAP-Rule" id="MF_00046"/>
    </source>
</evidence>
<dbReference type="Gene3D" id="3.40.1190.10">
    <property type="entry name" value="Mur-like, catalytic domain"/>
    <property type="match status" value="1"/>
</dbReference>
<evidence type="ECO:0000256" key="2">
    <source>
        <dbReference type="ARBA" id="ARBA00004752"/>
    </source>
</evidence>
<evidence type="ECO:0000256" key="8">
    <source>
        <dbReference type="ARBA" id="ARBA00022840"/>
    </source>
</evidence>
<dbReference type="Proteomes" id="UP000296144">
    <property type="component" value="Unassembled WGS sequence"/>
</dbReference>
<organism evidence="19 20">
    <name type="scientific">Candidatus Pantoea edessiphila</name>
    <dbReference type="NCBI Taxonomy" id="2044610"/>
    <lineage>
        <taxon>Bacteria</taxon>
        <taxon>Pseudomonadati</taxon>
        <taxon>Pseudomonadota</taxon>
        <taxon>Gammaproteobacteria</taxon>
        <taxon>Enterobacterales</taxon>
        <taxon>Erwiniaceae</taxon>
        <taxon>Pantoea</taxon>
    </lineage>
</organism>
<dbReference type="GO" id="GO:0005737">
    <property type="term" value="C:cytoplasm"/>
    <property type="evidence" value="ECO:0007669"/>
    <property type="project" value="UniProtKB-SubCell"/>
</dbReference>
<dbReference type="HAMAP" id="MF_00046">
    <property type="entry name" value="MurC"/>
    <property type="match status" value="1"/>
</dbReference>
<comment type="function">
    <text evidence="14">Cell wall formation.</text>
</comment>
<comment type="caution">
    <text evidence="19">The sequence shown here is derived from an EMBL/GenBank/DDBJ whole genome shotgun (WGS) entry which is preliminary data.</text>
</comment>
<dbReference type="InterPro" id="IPR000713">
    <property type="entry name" value="Mur_ligase_N"/>
</dbReference>
<dbReference type="UniPathway" id="UPA00219"/>
<dbReference type="SUPFAM" id="SSF51984">
    <property type="entry name" value="MurCD N-terminal domain"/>
    <property type="match status" value="1"/>
</dbReference>
<dbReference type="EC" id="6.3.2.8" evidence="3 14"/>
<dbReference type="GO" id="GO:0008763">
    <property type="term" value="F:UDP-N-acetylmuramate-L-alanine ligase activity"/>
    <property type="evidence" value="ECO:0007669"/>
    <property type="project" value="UniProtKB-UniRule"/>
</dbReference>
<dbReference type="PANTHER" id="PTHR43445:SF3">
    <property type="entry name" value="UDP-N-ACETYLMURAMATE--L-ALANINE LIGASE"/>
    <property type="match status" value="1"/>
</dbReference>
<dbReference type="GO" id="GO:0051301">
    <property type="term" value="P:cell division"/>
    <property type="evidence" value="ECO:0007669"/>
    <property type="project" value="UniProtKB-KW"/>
</dbReference>
<accession>A0A2P5SW84</accession>
<comment type="pathway">
    <text evidence="2 14">Cell wall biogenesis; peptidoglycan biosynthesis.</text>
</comment>
<proteinExistence type="inferred from homology"/>
<feature type="transmembrane region" description="Helical" evidence="15">
    <location>
        <begin position="21"/>
        <end position="40"/>
    </location>
</feature>
<evidence type="ECO:0000259" key="18">
    <source>
        <dbReference type="Pfam" id="PF08245"/>
    </source>
</evidence>
<dbReference type="GO" id="GO:0008360">
    <property type="term" value="P:regulation of cell shape"/>
    <property type="evidence" value="ECO:0007669"/>
    <property type="project" value="UniProtKB-KW"/>
</dbReference>
<dbReference type="InterPro" id="IPR036615">
    <property type="entry name" value="Mur_ligase_C_dom_sf"/>
</dbReference>
<keyword evidence="6 14" id="KW-0132">Cell division</keyword>
<gene>
    <name evidence="14" type="primary">murC</name>
    <name evidence="19" type="ORF">CRV10_02030</name>
</gene>
<dbReference type="InterPro" id="IPR050061">
    <property type="entry name" value="MurCDEF_pg_biosynth"/>
</dbReference>
<dbReference type="Pfam" id="PF02875">
    <property type="entry name" value="Mur_ligase_C"/>
    <property type="match status" value="1"/>
</dbReference>
<feature type="domain" description="Mur ligase N-terminal catalytic" evidence="16">
    <location>
        <begin position="21"/>
        <end position="120"/>
    </location>
</feature>
<dbReference type="InterPro" id="IPR013221">
    <property type="entry name" value="Mur_ligase_cen"/>
</dbReference>
<dbReference type="InterPro" id="IPR036565">
    <property type="entry name" value="Mur-like_cat_sf"/>
</dbReference>
<comment type="catalytic activity">
    <reaction evidence="13 14">
        <text>UDP-N-acetyl-alpha-D-muramate + L-alanine + ATP = UDP-N-acetyl-alpha-D-muramoyl-L-alanine + ADP + phosphate + H(+)</text>
        <dbReference type="Rhea" id="RHEA:23372"/>
        <dbReference type="ChEBI" id="CHEBI:15378"/>
        <dbReference type="ChEBI" id="CHEBI:30616"/>
        <dbReference type="ChEBI" id="CHEBI:43474"/>
        <dbReference type="ChEBI" id="CHEBI:57972"/>
        <dbReference type="ChEBI" id="CHEBI:70757"/>
        <dbReference type="ChEBI" id="CHEBI:83898"/>
        <dbReference type="ChEBI" id="CHEBI:456216"/>
        <dbReference type="EC" id="6.3.2.8"/>
    </reaction>
</comment>
<dbReference type="SUPFAM" id="SSF53623">
    <property type="entry name" value="MurD-like peptide ligases, catalytic domain"/>
    <property type="match status" value="1"/>
</dbReference>
<dbReference type="Gene3D" id="3.90.190.20">
    <property type="entry name" value="Mur ligase, C-terminal domain"/>
    <property type="match status" value="1"/>
</dbReference>
<feature type="domain" description="Mur ligase central" evidence="18">
    <location>
        <begin position="124"/>
        <end position="304"/>
    </location>
</feature>
<keyword evidence="11 14" id="KW-0131">Cell cycle</keyword>
<keyword evidence="7 14" id="KW-0547">Nucleotide-binding</keyword>
<evidence type="ECO:0000256" key="12">
    <source>
        <dbReference type="ARBA" id="ARBA00023316"/>
    </source>
</evidence>
<feature type="domain" description="Mur ligase C-terminal" evidence="17">
    <location>
        <begin position="344"/>
        <end position="466"/>
    </location>
</feature>
<dbReference type="RefSeq" id="WP_136130175.1">
    <property type="nucleotide sequence ID" value="NZ_PDKU01000002.1"/>
</dbReference>
<evidence type="ECO:0000259" key="17">
    <source>
        <dbReference type="Pfam" id="PF02875"/>
    </source>
</evidence>
<evidence type="ECO:0000256" key="10">
    <source>
        <dbReference type="ARBA" id="ARBA00022984"/>
    </source>
</evidence>
<keyword evidence="15" id="KW-0472">Membrane</keyword>
<evidence type="ECO:0000256" key="6">
    <source>
        <dbReference type="ARBA" id="ARBA00022618"/>
    </source>
</evidence>
<evidence type="ECO:0000256" key="4">
    <source>
        <dbReference type="ARBA" id="ARBA00022490"/>
    </source>
</evidence>
<keyword evidence="4 14" id="KW-0963">Cytoplasm</keyword>
<evidence type="ECO:0000313" key="20">
    <source>
        <dbReference type="Proteomes" id="UP000296144"/>
    </source>
</evidence>
<dbReference type="AlphaFoldDB" id="A0A2P5SW84"/>
<evidence type="ECO:0000259" key="16">
    <source>
        <dbReference type="Pfam" id="PF01225"/>
    </source>
</evidence>
<evidence type="ECO:0000256" key="15">
    <source>
        <dbReference type="SAM" id="Phobius"/>
    </source>
</evidence>
<dbReference type="FunFam" id="3.40.1190.10:FF:000001">
    <property type="entry name" value="UDP-N-acetylmuramate--L-alanine ligase"/>
    <property type="match status" value="1"/>
</dbReference>
<dbReference type="InterPro" id="IPR004101">
    <property type="entry name" value="Mur_ligase_C"/>
</dbReference>
<evidence type="ECO:0000256" key="9">
    <source>
        <dbReference type="ARBA" id="ARBA00022960"/>
    </source>
</evidence>
<evidence type="ECO:0000256" key="5">
    <source>
        <dbReference type="ARBA" id="ARBA00022598"/>
    </source>
</evidence>
<evidence type="ECO:0000256" key="7">
    <source>
        <dbReference type="ARBA" id="ARBA00022741"/>
    </source>
</evidence>
<keyword evidence="15" id="KW-0812">Transmembrane</keyword>
<keyword evidence="20" id="KW-1185">Reference proteome</keyword>
<evidence type="ECO:0000256" key="1">
    <source>
        <dbReference type="ARBA" id="ARBA00004496"/>
    </source>
</evidence>
<sequence>MDKEKSIKIYSMKSKMHQINHIHFIGIGGSGMGGIAKILICEGYHISGSDIFPNVITRYLSTLGAKIYFNHRSENVNNANVVVISSAIPFNNPEILSAKKQNIPIISRAEMLAELMRFRYGIAISGTHGKTTTTSILSSIYIESGLNPTFISGGIVKKRNVLANLGDSNYLIAEADESDASFLHLNPMVAIITNIDLDHMDTYQGEVENLKKAFVDFLHNLPFYGYAVVCIDNKIIREIIPNINRQIITYGFNEDADFKIDNYVQYGLQSHFNLIIKNQLCLKIILNTPGHHNVLNATAAIAVCYKEGIHEKYIIDALKNFEGTERRFDCLGIFPTQPINGNIGNAILIDDYGHHPTEINEIIQTMRSGWPSRQLIMIFQPHRYTRTRDLLNDFVAVLSKVDILLILNVYPAGEKIISGASSSCLCNLIQSISKINPILITENNCIPETLALYISGNDIILIQGAGDISQVALDLAEYKLQPKYKVQSYKLEEQYEQK</sequence>
<keyword evidence="8 14" id="KW-0067">ATP-binding</keyword>
<evidence type="ECO:0000256" key="3">
    <source>
        <dbReference type="ARBA" id="ARBA00012211"/>
    </source>
</evidence>
<reference evidence="19 20" key="1">
    <citation type="journal article" date="2018" name="Genome Biol. Evol.">
        <title>Cladogenesis and Genomic Streamlining in Extracellular Endosymbionts of Tropical Stink Bugs.</title>
        <authorList>
            <person name="Otero-Bravo A."/>
            <person name="Goffredi S."/>
            <person name="Sabree Z.L."/>
        </authorList>
    </citation>
    <scope>NUCLEOTIDE SEQUENCE [LARGE SCALE GENOMIC DNA]</scope>
    <source>
        <strain evidence="19 20">SoEL</strain>
    </source>
</reference>
<dbReference type="PANTHER" id="PTHR43445">
    <property type="entry name" value="UDP-N-ACETYLMURAMATE--L-ALANINE LIGASE-RELATED"/>
    <property type="match status" value="1"/>
</dbReference>
<keyword evidence="9 14" id="KW-0133">Cell shape</keyword>
<keyword evidence="5 14" id="KW-0436">Ligase</keyword>
<comment type="similarity">
    <text evidence="14">Belongs to the MurCDEF family.</text>
</comment>
<dbReference type="OrthoDB" id="9804126at2"/>
<dbReference type="Pfam" id="PF01225">
    <property type="entry name" value="Mur_ligase"/>
    <property type="match status" value="1"/>
</dbReference>
<keyword evidence="15" id="KW-1133">Transmembrane helix</keyword>
<dbReference type="SUPFAM" id="SSF53244">
    <property type="entry name" value="MurD-like peptide ligases, peptide-binding domain"/>
    <property type="match status" value="1"/>
</dbReference>
<comment type="subcellular location">
    <subcellularLocation>
        <location evidence="1 14">Cytoplasm</location>
    </subcellularLocation>
</comment>
<dbReference type="EMBL" id="PDKU01000002">
    <property type="protein sequence ID" value="PPI86599.1"/>
    <property type="molecule type" value="Genomic_DNA"/>
</dbReference>
<dbReference type="NCBIfam" id="TIGR01082">
    <property type="entry name" value="murC"/>
    <property type="match status" value="1"/>
</dbReference>
<dbReference type="GO" id="GO:0009252">
    <property type="term" value="P:peptidoglycan biosynthetic process"/>
    <property type="evidence" value="ECO:0007669"/>
    <property type="project" value="UniProtKB-UniRule"/>
</dbReference>
<keyword evidence="10 14" id="KW-0573">Peptidoglycan synthesis</keyword>
<evidence type="ECO:0000313" key="19">
    <source>
        <dbReference type="EMBL" id="PPI86599.1"/>
    </source>
</evidence>
<keyword evidence="12 14" id="KW-0961">Cell wall biogenesis/degradation</keyword>
<dbReference type="GO" id="GO:0005524">
    <property type="term" value="F:ATP binding"/>
    <property type="evidence" value="ECO:0007669"/>
    <property type="project" value="UniProtKB-UniRule"/>
</dbReference>